<dbReference type="PANTHER" id="PTHR39344:SF1">
    <property type="entry name" value="UPF0182 PROTEIN SLL1060"/>
    <property type="match status" value="1"/>
</dbReference>
<feature type="transmembrane region" description="Helical" evidence="5">
    <location>
        <begin position="186"/>
        <end position="204"/>
    </location>
</feature>
<feature type="transmembrane region" description="Helical" evidence="5">
    <location>
        <begin position="266"/>
        <end position="290"/>
    </location>
</feature>
<feature type="transmembrane region" description="Helical" evidence="5">
    <location>
        <begin position="225"/>
        <end position="243"/>
    </location>
</feature>
<comment type="similarity">
    <text evidence="5">Belongs to the UPF0182 family.</text>
</comment>
<dbReference type="PANTHER" id="PTHR39344">
    <property type="entry name" value="UPF0182 PROTEIN SLL1060"/>
    <property type="match status" value="1"/>
</dbReference>
<feature type="transmembrane region" description="Helical" evidence="5">
    <location>
        <begin position="28"/>
        <end position="50"/>
    </location>
</feature>
<evidence type="ECO:0000256" key="3">
    <source>
        <dbReference type="ARBA" id="ARBA00022989"/>
    </source>
</evidence>
<evidence type="ECO:0000256" key="2">
    <source>
        <dbReference type="ARBA" id="ARBA00022692"/>
    </source>
</evidence>
<keyword evidence="2 5" id="KW-0812">Transmembrane</keyword>
<dbReference type="KEGG" id="tpsc:RBB77_21835"/>
<feature type="transmembrane region" description="Helical" evidence="5">
    <location>
        <begin position="297"/>
        <end position="319"/>
    </location>
</feature>
<keyword evidence="1 5" id="KW-1003">Cell membrane</keyword>
<evidence type="ECO:0000256" key="4">
    <source>
        <dbReference type="ARBA" id="ARBA00023136"/>
    </source>
</evidence>
<gene>
    <name evidence="6" type="ORF">RBB77_21835</name>
</gene>
<evidence type="ECO:0000256" key="5">
    <source>
        <dbReference type="HAMAP-Rule" id="MF_01600"/>
    </source>
</evidence>
<name>A0AAU7ZPX2_9BACT</name>
<sequence length="943" mass="105103">MTIEYEGKLPDFIDSKQHRSATWGRRGIFLLAALALGIFVCGRIGLSYWVDLLWFQSLGYSEVFWKSASLQIIDFVFFAGTTLLVLYGAFSAIRRSHEADLPRAHAIIIAGEPINLSVQPALRVISFFISVVIGCVTGLAMMADWPTLALFWYTPHTTGSVADPVFGKPLNFFLFTLPAWQLVNNWLLTLAIAICAVAILFLIITSGARSLTKRQITYAPSPWRGLSIAVAFLLLVLAINVYVDRFQLLLEHHTIFDGITYTDAHITIYGLLLVCAALVLGAFISAYNAVRHSRGRWIVAAILPAVACYGVMGIVGWYVGNFIVKPNELVREEPFIAHNIEMTRQAYGLNRFAQREFPAETTVDAADAANNQPTLQNIRLWDWHALQDTLRQVQEIRTYYDFPGIDIDRYKIDGMTRQVMLAARELNVEKLPISSRNWINEKLIYTHGYGVTMNPVNGFTAEGLPTLFLSNMPVQSTVQGLNVTRPQIYFGELTDTDVYVKTRQQEFDYPQGQNNNLTSYEGDGGIILGGFLRRVMLAIDRGDLGKLPFSDDVNSQSRLLMRRNIRDRVAALAPFLTFDQDPYMVVGDDGRLSWIMDAFTVSNNYPYSTHYNLGESSVNYMRNSVKVVVDAYTGATTLYVFDSQDPILASYRRIFPNLFKDAAAMPSDLRRHVRYPEALFKVQSEVYGLYHMTNPAVFFNREDLWTVATESATDSNGQQTTQMMQPNYVLMKLPGGTGEEFVEILPFTPANRNNLIGWIAGRCDGPDYGTAVVYDFPKTKLIDGPQQIEARIDQNAQLSGQLTLWNQQGSHVLRGSLLVIPSGRALLYAEPIYLQAQQSPMPELRLVVLALQDKLAYGTTFQAALRSLFGGEVSSLNASEAPQSAPASQGTAQPSTDINVLIFEAAKDFADYQRLTAAGKLGEAGQKLDALKGVLDRLSAHGK</sequence>
<evidence type="ECO:0000313" key="6">
    <source>
        <dbReference type="EMBL" id="XCB33030.1"/>
    </source>
</evidence>
<feature type="transmembrane region" description="Helical" evidence="5">
    <location>
        <begin position="70"/>
        <end position="93"/>
    </location>
</feature>
<dbReference type="HAMAP" id="MF_01600">
    <property type="entry name" value="UPF0182"/>
    <property type="match status" value="1"/>
</dbReference>
<organism evidence="6">
    <name type="scientific">Tunturiibacter psychrotolerans</name>
    <dbReference type="NCBI Taxonomy" id="3069686"/>
    <lineage>
        <taxon>Bacteria</taxon>
        <taxon>Pseudomonadati</taxon>
        <taxon>Acidobacteriota</taxon>
        <taxon>Terriglobia</taxon>
        <taxon>Terriglobales</taxon>
        <taxon>Acidobacteriaceae</taxon>
        <taxon>Tunturiibacter</taxon>
    </lineage>
</organism>
<dbReference type="RefSeq" id="WP_353063872.1">
    <property type="nucleotide sequence ID" value="NZ_CP132942.1"/>
</dbReference>
<dbReference type="GO" id="GO:0005576">
    <property type="term" value="C:extracellular region"/>
    <property type="evidence" value="ECO:0007669"/>
    <property type="project" value="TreeGrafter"/>
</dbReference>
<dbReference type="AlphaFoldDB" id="A0AAU7ZPX2"/>
<evidence type="ECO:0000256" key="1">
    <source>
        <dbReference type="ARBA" id="ARBA00022475"/>
    </source>
</evidence>
<protein>
    <recommendedName>
        <fullName evidence="5">UPF0182 protein RBB77_21835</fullName>
    </recommendedName>
</protein>
<proteinExistence type="inferred from homology"/>
<dbReference type="GO" id="GO:0005886">
    <property type="term" value="C:plasma membrane"/>
    <property type="evidence" value="ECO:0007669"/>
    <property type="project" value="UniProtKB-SubCell"/>
</dbReference>
<keyword evidence="3 5" id="KW-1133">Transmembrane helix</keyword>
<dbReference type="Pfam" id="PF03699">
    <property type="entry name" value="UPF0182"/>
    <property type="match status" value="1"/>
</dbReference>
<dbReference type="EMBL" id="CP132942">
    <property type="protein sequence ID" value="XCB33030.1"/>
    <property type="molecule type" value="Genomic_DNA"/>
</dbReference>
<feature type="transmembrane region" description="Helical" evidence="5">
    <location>
        <begin position="124"/>
        <end position="143"/>
    </location>
</feature>
<keyword evidence="4 5" id="KW-0472">Membrane</keyword>
<accession>A0AAU7ZPX2</accession>
<reference evidence="6" key="2">
    <citation type="journal article" date="2024" name="Environ. Microbiol.">
        <title>Genome analysis and description of Tunturibacter gen. nov. expands the diversity of Terriglobia in tundra soils.</title>
        <authorList>
            <person name="Messyasz A."/>
            <person name="Mannisto M.K."/>
            <person name="Kerkhof L.J."/>
            <person name="Haggblom M.M."/>
        </authorList>
    </citation>
    <scope>NUCLEOTIDE SEQUENCE</scope>
    <source>
        <strain evidence="6">X5P6</strain>
    </source>
</reference>
<dbReference type="InterPro" id="IPR005372">
    <property type="entry name" value="UPF0182"/>
</dbReference>
<comment type="subcellular location">
    <subcellularLocation>
        <location evidence="5">Cell membrane</location>
        <topology evidence="5">Multi-pass membrane protein</topology>
    </subcellularLocation>
</comment>
<reference evidence="6" key="1">
    <citation type="submission" date="2023-08" db="EMBL/GenBank/DDBJ databases">
        <authorList>
            <person name="Messyasz A."/>
            <person name="Mannisto M.K."/>
            <person name="Kerkhof L.J."/>
            <person name="Haggblom M."/>
        </authorList>
    </citation>
    <scope>NUCLEOTIDE SEQUENCE</scope>
    <source>
        <strain evidence="6">X5P6</strain>
    </source>
</reference>